<accession>A0A8S1GU13</accession>
<evidence type="ECO:0000313" key="2">
    <source>
        <dbReference type="Proteomes" id="UP000835052"/>
    </source>
</evidence>
<gene>
    <name evidence="1" type="ORF">CAUJ_LOCUS2658</name>
</gene>
<comment type="caution">
    <text evidence="1">The sequence shown here is derived from an EMBL/GenBank/DDBJ whole genome shotgun (WGS) entry which is preliminary data.</text>
</comment>
<name>A0A8S1GU13_9PELO</name>
<organism evidence="1 2">
    <name type="scientific">Caenorhabditis auriculariae</name>
    <dbReference type="NCBI Taxonomy" id="2777116"/>
    <lineage>
        <taxon>Eukaryota</taxon>
        <taxon>Metazoa</taxon>
        <taxon>Ecdysozoa</taxon>
        <taxon>Nematoda</taxon>
        <taxon>Chromadorea</taxon>
        <taxon>Rhabditida</taxon>
        <taxon>Rhabditina</taxon>
        <taxon>Rhabditomorpha</taxon>
        <taxon>Rhabditoidea</taxon>
        <taxon>Rhabditidae</taxon>
        <taxon>Peloderinae</taxon>
        <taxon>Caenorhabditis</taxon>
    </lineage>
</organism>
<dbReference type="AlphaFoldDB" id="A0A8S1GU13"/>
<dbReference type="Proteomes" id="UP000835052">
    <property type="component" value="Unassembled WGS sequence"/>
</dbReference>
<reference evidence="1" key="1">
    <citation type="submission" date="2020-10" db="EMBL/GenBank/DDBJ databases">
        <authorList>
            <person name="Kikuchi T."/>
        </authorList>
    </citation>
    <scope>NUCLEOTIDE SEQUENCE</scope>
    <source>
        <strain evidence="1">NKZ352</strain>
    </source>
</reference>
<protein>
    <submittedName>
        <fullName evidence="1">Uncharacterized protein</fullName>
    </submittedName>
</protein>
<proteinExistence type="predicted"/>
<sequence length="91" mass="10036">MGRRIASRIALTRLVTAGGRRFSLECSRCALSLRLRSHSLAFALTLAGLPSSRLRPLRCSPFLLSNFSSKSELILYLPHGVLLTTPLPQFP</sequence>
<dbReference type="EMBL" id="CAJGYM010000005">
    <property type="protein sequence ID" value="CAD6186739.1"/>
    <property type="molecule type" value="Genomic_DNA"/>
</dbReference>
<evidence type="ECO:0000313" key="1">
    <source>
        <dbReference type="EMBL" id="CAD6186739.1"/>
    </source>
</evidence>
<keyword evidence="2" id="KW-1185">Reference proteome</keyword>